<comment type="similarity">
    <text evidence="1 7">Belongs to the amidase family. GatA subfamily.</text>
</comment>
<feature type="domain" description="Amidase" evidence="8">
    <location>
        <begin position="25"/>
        <end position="465"/>
    </location>
</feature>
<evidence type="ECO:0000256" key="7">
    <source>
        <dbReference type="HAMAP-Rule" id="MF_00120"/>
    </source>
</evidence>
<dbReference type="AlphaFoldDB" id="V6AT05"/>
<dbReference type="RefSeq" id="WP_048195600.1">
    <property type="nucleotide sequence ID" value="NZ_CBTY010000008.1"/>
</dbReference>
<dbReference type="EMBL" id="CBTY010000008">
    <property type="protein sequence ID" value="CDI05635.1"/>
    <property type="molecule type" value="Genomic_DNA"/>
</dbReference>
<dbReference type="GO" id="GO:0050567">
    <property type="term" value="F:glutaminyl-tRNA synthase (glutamine-hydrolyzing) activity"/>
    <property type="evidence" value="ECO:0007669"/>
    <property type="project" value="UniProtKB-UniRule"/>
</dbReference>
<evidence type="ECO:0000313" key="9">
    <source>
        <dbReference type="EMBL" id="CDI05635.1"/>
    </source>
</evidence>
<feature type="active site" description="Charge relay system" evidence="7">
    <location>
        <position position="77"/>
    </location>
</feature>
<dbReference type="OrthoDB" id="7931at2157"/>
<dbReference type="PANTHER" id="PTHR11895">
    <property type="entry name" value="TRANSAMIDASE"/>
    <property type="match status" value="1"/>
</dbReference>
<dbReference type="Proteomes" id="UP000018159">
    <property type="component" value="Unassembled WGS sequence"/>
</dbReference>
<reference evidence="9 10" key="1">
    <citation type="journal article" date="2013" name="PLoS ONE">
        <title>Enrichment and Genome Sequence of the Group I.1a Ammonia-Oxidizing Archaeon ?Ca. Nitrosotenuis uzonensis? Representing a Clade Globally.</title>
        <authorList>
            <person name="Lebedeva E.V."/>
            <person name="Hatzenpichler R."/>
            <person name="Pelletier E."/>
            <person name="Schuster N."/>
            <person name="Hauzmayer S."/>
            <person name="Bulaev A."/>
            <person name="Grigor'eva N.V."/>
            <person name="Galushko A."/>
            <person name="Schmid M."/>
            <person name="Palatinszky M."/>
            <person name="Le Paslier D."/>
            <person name="Daims H."/>
            <person name="Wagner M."/>
        </authorList>
    </citation>
    <scope>NUCLEOTIDE SEQUENCE [LARGE SCALE GENOMIC DNA]</scope>
    <source>
        <strain evidence="9 10">N4</strain>
    </source>
</reference>
<dbReference type="InterPro" id="IPR004412">
    <property type="entry name" value="GatA"/>
</dbReference>
<feature type="active site" description="Charge relay system" evidence="7">
    <location>
        <position position="152"/>
    </location>
</feature>
<comment type="function">
    <text evidence="7">Allows the formation of correctly charged Gln-tRNA(Gln) through the transamidation of misacylated Glu-tRNA(Gln) in organisms which lack glutaminyl-tRNA synthetase. The reaction takes place in the presence of glutamine and ATP through an activated gamma-phospho-Glu-tRNA(Gln).</text>
</comment>
<accession>V6AT05</accession>
<keyword evidence="2 7" id="KW-0436">Ligase</keyword>
<sequence>MNLAISAIEYIEGVKNGSFTVEEFIGKTLDHISKHDAVLHAFLSVNQNALEQARQIDKKIKSGDAIGSLYGMPISIKDNICVRGGKTTCASKMLQDYVSPYDATVVSKLKEQDAIIIGKTNLDEFAMGVATEFSAFGPSRNPWNTDCVPGGSSGGSAVSVAANECVVSLGSDTGGSVRNPASFCSIVGLKPTYGLVSRYGLVSYANSIEQIGPMGKTVKDVALVLNHIAGNDPNDNTTIAGRSQDYLEGLEVGIKGKKIGIIKEMCASEGLEKSVESAFWRAVSEFEGLGCKIEETSLDMVQFTVATYYVLTAAEAGSNLSRYDNLRYGYDLDMEGYEYKSYIAKARKQFGPEVTRRMILGGFVPSAGFAGKYLLKALKVKSKLTKQINAAFEKFDYLISPTVPILPFKFGEKIDDPLAMYLADINTITANLTGIPAISVPFEISNGLPIGIQIHANRLQEKQLLHAAYALESVTDLPEAPL</sequence>
<dbReference type="GO" id="GO:0016740">
    <property type="term" value="F:transferase activity"/>
    <property type="evidence" value="ECO:0007669"/>
    <property type="project" value="UniProtKB-KW"/>
</dbReference>
<dbReference type="STRING" id="1407055.NITUZ_30327"/>
<dbReference type="PANTHER" id="PTHR11895:SF7">
    <property type="entry name" value="GLUTAMYL-TRNA(GLN) AMIDOTRANSFERASE SUBUNIT A, MITOCHONDRIAL"/>
    <property type="match status" value="1"/>
</dbReference>
<evidence type="ECO:0000256" key="4">
    <source>
        <dbReference type="ARBA" id="ARBA00022840"/>
    </source>
</evidence>
<keyword evidence="3 7" id="KW-0547">Nucleotide-binding</keyword>
<dbReference type="InterPro" id="IPR000120">
    <property type="entry name" value="Amidase"/>
</dbReference>
<name>V6AT05_9ARCH</name>
<comment type="catalytic activity">
    <reaction evidence="6 7">
        <text>L-glutamyl-tRNA(Gln) + L-glutamine + ATP + H2O = L-glutaminyl-tRNA(Gln) + L-glutamate + ADP + phosphate + H(+)</text>
        <dbReference type="Rhea" id="RHEA:17521"/>
        <dbReference type="Rhea" id="RHEA-COMP:9681"/>
        <dbReference type="Rhea" id="RHEA-COMP:9684"/>
        <dbReference type="ChEBI" id="CHEBI:15377"/>
        <dbReference type="ChEBI" id="CHEBI:15378"/>
        <dbReference type="ChEBI" id="CHEBI:29985"/>
        <dbReference type="ChEBI" id="CHEBI:30616"/>
        <dbReference type="ChEBI" id="CHEBI:43474"/>
        <dbReference type="ChEBI" id="CHEBI:58359"/>
        <dbReference type="ChEBI" id="CHEBI:78520"/>
        <dbReference type="ChEBI" id="CHEBI:78521"/>
        <dbReference type="ChEBI" id="CHEBI:456216"/>
        <dbReference type="EC" id="6.3.5.7"/>
    </reaction>
</comment>
<dbReference type="InterPro" id="IPR020556">
    <property type="entry name" value="Amidase_CS"/>
</dbReference>
<evidence type="ECO:0000313" key="10">
    <source>
        <dbReference type="Proteomes" id="UP000018159"/>
    </source>
</evidence>
<evidence type="ECO:0000259" key="8">
    <source>
        <dbReference type="Pfam" id="PF01425"/>
    </source>
</evidence>
<evidence type="ECO:0000256" key="1">
    <source>
        <dbReference type="ARBA" id="ARBA00008069"/>
    </source>
</evidence>
<gene>
    <name evidence="7 9" type="primary">gatA</name>
    <name evidence="9" type="ORF">NITUZ_30327</name>
</gene>
<organism evidence="9 10">
    <name type="scientific">Candidatus Nitrosotenuis uzonensis</name>
    <dbReference type="NCBI Taxonomy" id="1407055"/>
    <lineage>
        <taxon>Archaea</taxon>
        <taxon>Nitrososphaerota</taxon>
        <taxon>Candidatus Nitrosotenuis</taxon>
    </lineage>
</organism>
<dbReference type="Gene3D" id="3.90.1300.10">
    <property type="entry name" value="Amidase signature (AS) domain"/>
    <property type="match status" value="1"/>
</dbReference>
<comment type="subunit">
    <text evidence="7">Heterotrimer of A, B and C subunits.</text>
</comment>
<evidence type="ECO:0000256" key="6">
    <source>
        <dbReference type="ARBA" id="ARBA00047407"/>
    </source>
</evidence>
<dbReference type="Pfam" id="PF01425">
    <property type="entry name" value="Amidase"/>
    <property type="match status" value="1"/>
</dbReference>
<dbReference type="GO" id="GO:0005524">
    <property type="term" value="F:ATP binding"/>
    <property type="evidence" value="ECO:0007669"/>
    <property type="project" value="UniProtKB-KW"/>
</dbReference>
<keyword evidence="10" id="KW-1185">Reference proteome</keyword>
<keyword evidence="4 7" id="KW-0067">ATP-binding</keyword>
<dbReference type="EC" id="6.3.5.7" evidence="7"/>
<dbReference type="GO" id="GO:0006412">
    <property type="term" value="P:translation"/>
    <property type="evidence" value="ECO:0007669"/>
    <property type="project" value="UniProtKB-UniRule"/>
</dbReference>
<dbReference type="PROSITE" id="PS00571">
    <property type="entry name" value="AMIDASES"/>
    <property type="match status" value="1"/>
</dbReference>
<proteinExistence type="inferred from homology"/>
<dbReference type="SUPFAM" id="SSF75304">
    <property type="entry name" value="Amidase signature (AS) enzymes"/>
    <property type="match status" value="1"/>
</dbReference>
<dbReference type="HAMAP" id="MF_00120">
    <property type="entry name" value="GatA"/>
    <property type="match status" value="1"/>
</dbReference>
<protein>
    <recommendedName>
        <fullName evidence="7">Glutamyl-tRNA(Gln) amidotransferase subunit A</fullName>
        <shortName evidence="7">Glu-ADT subunit A</shortName>
        <ecNumber evidence="7">6.3.5.7</ecNumber>
    </recommendedName>
</protein>
<comment type="caution">
    <text evidence="9">The sequence shown here is derived from an EMBL/GenBank/DDBJ whole genome shotgun (WGS) entry which is preliminary data.</text>
</comment>
<evidence type="ECO:0000256" key="5">
    <source>
        <dbReference type="ARBA" id="ARBA00022917"/>
    </source>
</evidence>
<dbReference type="NCBIfam" id="TIGR00132">
    <property type="entry name" value="gatA"/>
    <property type="match status" value="1"/>
</dbReference>
<dbReference type="InterPro" id="IPR023631">
    <property type="entry name" value="Amidase_dom"/>
</dbReference>
<evidence type="ECO:0000256" key="3">
    <source>
        <dbReference type="ARBA" id="ARBA00022741"/>
    </source>
</evidence>
<keyword evidence="5 7" id="KW-0648">Protein biosynthesis</keyword>
<feature type="active site" description="Acyl-ester intermediate" evidence="7">
    <location>
        <position position="176"/>
    </location>
</feature>
<dbReference type="GO" id="GO:0030956">
    <property type="term" value="C:glutamyl-tRNA(Gln) amidotransferase complex"/>
    <property type="evidence" value="ECO:0007669"/>
    <property type="project" value="InterPro"/>
</dbReference>
<dbReference type="InterPro" id="IPR036928">
    <property type="entry name" value="AS_sf"/>
</dbReference>
<evidence type="ECO:0000256" key="2">
    <source>
        <dbReference type="ARBA" id="ARBA00022598"/>
    </source>
</evidence>